<dbReference type="GeneID" id="105265395"/>
<keyword evidence="5" id="KW-0677">Repeat</keyword>
<evidence type="ECO:0000313" key="11">
    <source>
        <dbReference type="Proteomes" id="UP000694866"/>
    </source>
</evidence>
<dbReference type="PANTHER" id="PTHR24365:SF541">
    <property type="entry name" value="PROTEIN TOLL-RELATED"/>
    <property type="match status" value="1"/>
</dbReference>
<dbReference type="GO" id="GO:0038023">
    <property type="term" value="F:signaling receptor activity"/>
    <property type="evidence" value="ECO:0007669"/>
    <property type="project" value="TreeGrafter"/>
</dbReference>
<proteinExistence type="predicted"/>
<dbReference type="PRINTS" id="PR00019">
    <property type="entry name" value="LEURICHRPT"/>
</dbReference>
<dbReference type="OrthoDB" id="694479at2759"/>
<dbReference type="GO" id="GO:0007165">
    <property type="term" value="P:signal transduction"/>
    <property type="evidence" value="ECO:0007669"/>
    <property type="project" value="TreeGrafter"/>
</dbReference>
<sequence length="366" mass="41582">MYTYAAVMNAHVVVEFLLVWMGLSLTVPGELLALGYQTGGLLLSDRDPKPRRCQYSKISGMLQAKCAELNLNEFPKNLRTDIEILDFSVNRMRDLNNKTLAPYTSLSFLYLMDNFIQTIEEGAFSQLTNIQVINLNTNGIGEFPNSIFSLPSLKRFYLAANRIRDESVRPTGLAENSNLELLDLSGNQLTSLPHLGILPRLKYLNMSGNSIRQLKPDDVAIFCSLESLDITNNPLILDDCSCHALSEWIAIRNIKLYPDKLQCTTDRKRCTYRPDNPITSNDTVKLFDSCKYVLKTSEELAKARSTWILVGSSVSVFLVVLFISFYYIHRRNRRKKILKKNNEKGQLAVNHANTELLNDKNRQDDA</sequence>
<dbReference type="Gene3D" id="3.80.10.10">
    <property type="entry name" value="Ribonuclease Inhibitor"/>
    <property type="match status" value="1"/>
</dbReference>
<evidence type="ECO:0000256" key="4">
    <source>
        <dbReference type="ARBA" id="ARBA00022729"/>
    </source>
</evidence>
<keyword evidence="4" id="KW-0732">Signal</keyword>
<organism evidence="11 12">
    <name type="scientific">Fopius arisanus</name>
    <dbReference type="NCBI Taxonomy" id="64838"/>
    <lineage>
        <taxon>Eukaryota</taxon>
        <taxon>Metazoa</taxon>
        <taxon>Ecdysozoa</taxon>
        <taxon>Arthropoda</taxon>
        <taxon>Hexapoda</taxon>
        <taxon>Insecta</taxon>
        <taxon>Pterygota</taxon>
        <taxon>Neoptera</taxon>
        <taxon>Endopterygota</taxon>
        <taxon>Hymenoptera</taxon>
        <taxon>Apocrita</taxon>
        <taxon>Ichneumonoidea</taxon>
        <taxon>Braconidae</taxon>
        <taxon>Opiinae</taxon>
        <taxon>Fopius</taxon>
    </lineage>
</organism>
<evidence type="ECO:0000256" key="9">
    <source>
        <dbReference type="ARBA" id="ARBA00023180"/>
    </source>
</evidence>
<keyword evidence="3 10" id="KW-0812">Transmembrane</keyword>
<keyword evidence="8 10" id="KW-0472">Membrane</keyword>
<dbReference type="InterPro" id="IPR003591">
    <property type="entry name" value="Leu-rich_rpt_typical-subtyp"/>
</dbReference>
<dbReference type="Proteomes" id="UP000694866">
    <property type="component" value="Unplaced"/>
</dbReference>
<evidence type="ECO:0000256" key="10">
    <source>
        <dbReference type="SAM" id="Phobius"/>
    </source>
</evidence>
<evidence type="ECO:0000313" key="12">
    <source>
        <dbReference type="RefSeq" id="XP_011301156.1"/>
    </source>
</evidence>
<keyword evidence="6 10" id="KW-1133">Transmembrane helix</keyword>
<gene>
    <name evidence="12" type="primary">LOC105265395</name>
</gene>
<dbReference type="InterPro" id="IPR025875">
    <property type="entry name" value="Leu-rich_rpt_4"/>
</dbReference>
<evidence type="ECO:0000256" key="5">
    <source>
        <dbReference type="ARBA" id="ARBA00022737"/>
    </source>
</evidence>
<dbReference type="InterPro" id="IPR001611">
    <property type="entry name" value="Leu-rich_rpt"/>
</dbReference>
<keyword evidence="7" id="KW-0520">NAD</keyword>
<keyword evidence="2" id="KW-0433">Leucine-rich repeat</keyword>
<accession>A0A9R1TYY2</accession>
<evidence type="ECO:0000256" key="6">
    <source>
        <dbReference type="ARBA" id="ARBA00022989"/>
    </source>
</evidence>
<evidence type="ECO:0000256" key="2">
    <source>
        <dbReference type="ARBA" id="ARBA00022614"/>
    </source>
</evidence>
<keyword evidence="9" id="KW-0325">Glycoprotein</keyword>
<dbReference type="KEGG" id="fas:105265395"/>
<keyword evidence="11" id="KW-1185">Reference proteome</keyword>
<dbReference type="PROSITE" id="PS51450">
    <property type="entry name" value="LRR"/>
    <property type="match status" value="1"/>
</dbReference>
<dbReference type="SMART" id="SM00369">
    <property type="entry name" value="LRR_TYP"/>
    <property type="match status" value="4"/>
</dbReference>
<dbReference type="RefSeq" id="XP_011301156.1">
    <property type="nucleotide sequence ID" value="XM_011302854.1"/>
</dbReference>
<dbReference type="GO" id="GO:0005886">
    <property type="term" value="C:plasma membrane"/>
    <property type="evidence" value="ECO:0007669"/>
    <property type="project" value="TreeGrafter"/>
</dbReference>
<evidence type="ECO:0000256" key="3">
    <source>
        <dbReference type="ARBA" id="ARBA00022692"/>
    </source>
</evidence>
<evidence type="ECO:0000256" key="8">
    <source>
        <dbReference type="ARBA" id="ARBA00023136"/>
    </source>
</evidence>
<dbReference type="Pfam" id="PF12799">
    <property type="entry name" value="LRR_4"/>
    <property type="match status" value="1"/>
</dbReference>
<dbReference type="InterPro" id="IPR032675">
    <property type="entry name" value="LRR_dom_sf"/>
</dbReference>
<dbReference type="CTD" id="37418"/>
<dbReference type="AlphaFoldDB" id="A0A9R1TYY2"/>
<evidence type="ECO:0000256" key="7">
    <source>
        <dbReference type="ARBA" id="ARBA00023027"/>
    </source>
</evidence>
<comment type="subcellular location">
    <subcellularLocation>
        <location evidence="1">Membrane</location>
        <topology evidence="1">Single-pass membrane protein</topology>
    </subcellularLocation>
</comment>
<reference evidence="12" key="1">
    <citation type="submission" date="2025-08" db="UniProtKB">
        <authorList>
            <consortium name="RefSeq"/>
        </authorList>
    </citation>
    <scope>IDENTIFICATION</scope>
    <source>
        <strain evidence="12">USDA-PBARC FA_bdor</strain>
        <tissue evidence="12">Whole organism</tissue>
    </source>
</reference>
<name>A0A9R1TYY2_9HYME</name>
<evidence type="ECO:0000256" key="1">
    <source>
        <dbReference type="ARBA" id="ARBA00004167"/>
    </source>
</evidence>
<dbReference type="PANTHER" id="PTHR24365">
    <property type="entry name" value="TOLL-LIKE RECEPTOR"/>
    <property type="match status" value="1"/>
</dbReference>
<dbReference type="Pfam" id="PF13855">
    <property type="entry name" value="LRR_8"/>
    <property type="match status" value="1"/>
</dbReference>
<protein>
    <submittedName>
        <fullName evidence="12">Leucine-rich repeat-containing protein 19 isoform X1</fullName>
    </submittedName>
</protein>
<feature type="transmembrane region" description="Helical" evidence="10">
    <location>
        <begin position="307"/>
        <end position="328"/>
    </location>
</feature>
<dbReference type="SUPFAM" id="SSF52058">
    <property type="entry name" value="L domain-like"/>
    <property type="match status" value="1"/>
</dbReference>